<dbReference type="SUPFAM" id="SSF54523">
    <property type="entry name" value="Pili subunits"/>
    <property type="match status" value="1"/>
</dbReference>
<evidence type="ECO:0000313" key="12">
    <source>
        <dbReference type="EMBL" id="CDH43932.1"/>
    </source>
</evidence>
<evidence type="ECO:0000256" key="7">
    <source>
        <dbReference type="ARBA" id="ARBA00022692"/>
    </source>
</evidence>
<dbReference type="InterPro" id="IPR012902">
    <property type="entry name" value="N_methyl_site"/>
</dbReference>
<dbReference type="Gene3D" id="3.30.700.10">
    <property type="entry name" value="Glycoprotein, Type 4 Pilin"/>
    <property type="match status" value="1"/>
</dbReference>
<dbReference type="InterPro" id="IPR045584">
    <property type="entry name" value="Pilin-like"/>
</dbReference>
<dbReference type="AlphaFoldDB" id="A0A7U7J2X1"/>
<keyword evidence="9 10" id="KW-0472">Membrane</keyword>
<evidence type="ECO:0000256" key="8">
    <source>
        <dbReference type="ARBA" id="ARBA00022989"/>
    </source>
</evidence>
<reference evidence="12 13" key="1">
    <citation type="journal article" date="2014" name="ISME J.">
        <title>Candidatus Competibacter-lineage genomes retrieved from metagenomes reveal functional metabolic diversity.</title>
        <authorList>
            <person name="McIlroy S.J."/>
            <person name="Albertsen M."/>
            <person name="Andresen E.K."/>
            <person name="Saunders A.M."/>
            <person name="Kristiansen R."/>
            <person name="Stokholm-Bjerregaard M."/>
            <person name="Nielsen K.L."/>
            <person name="Nielsen P.H."/>
        </authorList>
    </citation>
    <scope>NUCLEOTIDE SEQUENCE [LARGE SCALE GENOMIC DNA]</scope>
    <source>
        <strain evidence="12 13">Run_B_J11</strain>
    </source>
</reference>
<comment type="caution">
    <text evidence="12">The sequence shown here is derived from an EMBL/GenBank/DDBJ whole genome shotgun (WGS) entry which is preliminary data.</text>
</comment>
<feature type="domain" description="Type II secretion system protein GspG C-terminal" evidence="11">
    <location>
        <begin position="35"/>
        <end position="142"/>
    </location>
</feature>
<dbReference type="OrthoDB" id="9795612at2"/>
<dbReference type="Pfam" id="PF08334">
    <property type="entry name" value="T2SSG"/>
    <property type="match status" value="1"/>
</dbReference>
<evidence type="ECO:0000259" key="11">
    <source>
        <dbReference type="Pfam" id="PF08334"/>
    </source>
</evidence>
<name>A0A7U7J2X1_9GAMM</name>
<keyword evidence="6" id="KW-0997">Cell inner membrane</keyword>
<proteinExistence type="inferred from homology"/>
<dbReference type="InterPro" id="IPR010054">
    <property type="entry name" value="Type2_sec_GspG"/>
</dbReference>
<gene>
    <name evidence="12" type="ORF">BN874_140025</name>
</gene>
<dbReference type="PANTHER" id="PTHR30093">
    <property type="entry name" value="GENERAL SECRETION PATHWAY PROTEIN G"/>
    <property type="match status" value="1"/>
</dbReference>
<evidence type="ECO:0000256" key="4">
    <source>
        <dbReference type="ARBA" id="ARBA00022475"/>
    </source>
</evidence>
<keyword evidence="8 10" id="KW-1133">Transmembrane helix</keyword>
<comment type="subcellular location">
    <subcellularLocation>
        <location evidence="1">Cell inner membrane</location>
        <topology evidence="1">Single-pass membrane protein</topology>
    </subcellularLocation>
</comment>
<keyword evidence="4" id="KW-1003">Cell membrane</keyword>
<evidence type="ECO:0000256" key="2">
    <source>
        <dbReference type="ARBA" id="ARBA00009984"/>
    </source>
</evidence>
<evidence type="ECO:0000256" key="6">
    <source>
        <dbReference type="ARBA" id="ARBA00022519"/>
    </source>
</evidence>
<dbReference type="GO" id="GO:0015628">
    <property type="term" value="P:protein secretion by the type II secretion system"/>
    <property type="evidence" value="ECO:0007669"/>
    <property type="project" value="InterPro"/>
</dbReference>
<keyword evidence="7 10" id="KW-0812">Transmembrane</keyword>
<dbReference type="InterPro" id="IPR000983">
    <property type="entry name" value="Bac_GSPG_pilin"/>
</dbReference>
<protein>
    <recommendedName>
        <fullName evidence="3">Type II secretion system core protein G</fullName>
    </recommendedName>
</protein>
<dbReference type="Pfam" id="PF07963">
    <property type="entry name" value="N_methyl"/>
    <property type="match status" value="1"/>
</dbReference>
<dbReference type="PROSITE" id="PS00409">
    <property type="entry name" value="PROKAR_NTER_METHYL"/>
    <property type="match status" value="1"/>
</dbReference>
<sequence length="143" mass="15498">MNLQTRCRRLGGFTLIELLVVLVILGLLAGLVGPQVIKYLGGANTKAAKLQIEDFSTALDAFRLDMGRYPTANEGLAALVVQPAGATRWNGPYLRKNVVPKDPWGHDYQYRAPGQHGAFDLYALGADNAEGGDGENQDVVSWQ</sequence>
<evidence type="ECO:0000256" key="10">
    <source>
        <dbReference type="SAM" id="Phobius"/>
    </source>
</evidence>
<dbReference type="GO" id="GO:0015627">
    <property type="term" value="C:type II protein secretion system complex"/>
    <property type="evidence" value="ECO:0007669"/>
    <property type="project" value="InterPro"/>
</dbReference>
<evidence type="ECO:0000256" key="9">
    <source>
        <dbReference type="ARBA" id="ARBA00023136"/>
    </source>
</evidence>
<dbReference type="NCBIfam" id="TIGR01710">
    <property type="entry name" value="typeII_sec_gspG"/>
    <property type="match status" value="1"/>
</dbReference>
<comment type="similarity">
    <text evidence="2">Belongs to the GSP G family.</text>
</comment>
<dbReference type="Proteomes" id="UP000019184">
    <property type="component" value="Unassembled WGS sequence"/>
</dbReference>
<evidence type="ECO:0000256" key="5">
    <source>
        <dbReference type="ARBA" id="ARBA00022481"/>
    </source>
</evidence>
<dbReference type="InterPro" id="IPR013545">
    <property type="entry name" value="T2SS_protein-GspG_C"/>
</dbReference>
<evidence type="ECO:0000313" key="13">
    <source>
        <dbReference type="Proteomes" id="UP000019184"/>
    </source>
</evidence>
<keyword evidence="5" id="KW-0488">Methylation</keyword>
<dbReference type="PRINTS" id="PR00813">
    <property type="entry name" value="BCTERIALGSPG"/>
</dbReference>
<dbReference type="GO" id="GO:0005886">
    <property type="term" value="C:plasma membrane"/>
    <property type="evidence" value="ECO:0007669"/>
    <property type="project" value="UniProtKB-SubCell"/>
</dbReference>
<dbReference type="EMBL" id="CBTK010000046">
    <property type="protein sequence ID" value="CDH43932.1"/>
    <property type="molecule type" value="Genomic_DNA"/>
</dbReference>
<organism evidence="12 13">
    <name type="scientific">Candidatus Contendobacter odensis Run_B_J11</name>
    <dbReference type="NCBI Taxonomy" id="1400861"/>
    <lineage>
        <taxon>Bacteria</taxon>
        <taxon>Pseudomonadati</taxon>
        <taxon>Pseudomonadota</taxon>
        <taxon>Gammaproteobacteria</taxon>
        <taxon>Candidatus Competibacteraceae</taxon>
        <taxon>Candidatus Contendibacter</taxon>
    </lineage>
</organism>
<dbReference type="RefSeq" id="WP_034431013.1">
    <property type="nucleotide sequence ID" value="NZ_CBTK010000046.1"/>
</dbReference>
<feature type="transmembrane region" description="Helical" evidence="10">
    <location>
        <begin position="12"/>
        <end position="32"/>
    </location>
</feature>
<dbReference type="NCBIfam" id="TIGR02532">
    <property type="entry name" value="IV_pilin_GFxxxE"/>
    <property type="match status" value="1"/>
</dbReference>
<accession>A0A7U7J2X1</accession>
<keyword evidence="13" id="KW-1185">Reference proteome</keyword>
<dbReference type="PANTHER" id="PTHR30093:SF45">
    <property type="entry name" value="TYPE II SECRETION SYSTEM CORE PROTEIN G"/>
    <property type="match status" value="1"/>
</dbReference>
<evidence type="ECO:0000256" key="3">
    <source>
        <dbReference type="ARBA" id="ARBA00020042"/>
    </source>
</evidence>
<evidence type="ECO:0000256" key="1">
    <source>
        <dbReference type="ARBA" id="ARBA00004377"/>
    </source>
</evidence>